<comment type="caution">
    <text evidence="2">The sequence shown here is derived from an EMBL/GenBank/DDBJ whole genome shotgun (WGS) entry which is preliminary data.</text>
</comment>
<dbReference type="Proteomes" id="UP001642484">
    <property type="component" value="Unassembled WGS sequence"/>
</dbReference>
<accession>A0ABP0NZJ1</accession>
<evidence type="ECO:0000313" key="3">
    <source>
        <dbReference type="Proteomes" id="UP001642484"/>
    </source>
</evidence>
<protein>
    <submittedName>
        <fullName evidence="2">Uncharacterized protein</fullName>
    </submittedName>
</protein>
<dbReference type="EMBL" id="CAXAMN010022417">
    <property type="protein sequence ID" value="CAK9069205.1"/>
    <property type="molecule type" value="Genomic_DNA"/>
</dbReference>
<name>A0ABP0NZJ1_9DINO</name>
<feature type="compositionally biased region" description="Basic and acidic residues" evidence="1">
    <location>
        <begin position="29"/>
        <end position="40"/>
    </location>
</feature>
<sequence>MGRHVPSLRIPQVRFPESCEEPQSLVPRQQEHQAHFRGTDPPKFPVICQPQPSWCRRPWFSQAQAELTQLGPGPSPRALRRRPGEVQLEIPAEISQTPDSTPVAQNALGGLWLCICDDDLETTSNNCMQTNRARAGRQYCGSMSRATSCRPKMHTRVPFQVKTYWRKDLPKLWQQNPRV</sequence>
<reference evidence="2 3" key="1">
    <citation type="submission" date="2024-02" db="EMBL/GenBank/DDBJ databases">
        <authorList>
            <person name="Chen Y."/>
            <person name="Shah S."/>
            <person name="Dougan E. K."/>
            <person name="Thang M."/>
            <person name="Chan C."/>
        </authorList>
    </citation>
    <scope>NUCLEOTIDE SEQUENCE [LARGE SCALE GENOMIC DNA]</scope>
</reference>
<proteinExistence type="predicted"/>
<keyword evidence="3" id="KW-1185">Reference proteome</keyword>
<evidence type="ECO:0000313" key="2">
    <source>
        <dbReference type="EMBL" id="CAK9069205.1"/>
    </source>
</evidence>
<gene>
    <name evidence="2" type="ORF">CCMP2556_LOCUS34021</name>
</gene>
<feature type="region of interest" description="Disordered" evidence="1">
    <location>
        <begin position="19"/>
        <end position="43"/>
    </location>
</feature>
<evidence type="ECO:0000256" key="1">
    <source>
        <dbReference type="SAM" id="MobiDB-lite"/>
    </source>
</evidence>
<organism evidence="2 3">
    <name type="scientific">Durusdinium trenchii</name>
    <dbReference type="NCBI Taxonomy" id="1381693"/>
    <lineage>
        <taxon>Eukaryota</taxon>
        <taxon>Sar</taxon>
        <taxon>Alveolata</taxon>
        <taxon>Dinophyceae</taxon>
        <taxon>Suessiales</taxon>
        <taxon>Symbiodiniaceae</taxon>
        <taxon>Durusdinium</taxon>
    </lineage>
</organism>